<dbReference type="EMBL" id="MU839017">
    <property type="protein sequence ID" value="KAK1765019.1"/>
    <property type="molecule type" value="Genomic_DNA"/>
</dbReference>
<dbReference type="Pfam" id="PF01544">
    <property type="entry name" value="CorA"/>
    <property type="match status" value="1"/>
</dbReference>
<dbReference type="SUPFAM" id="SSF144083">
    <property type="entry name" value="Magnesium transport protein CorA, transmembrane region"/>
    <property type="match status" value="1"/>
</dbReference>
<organism evidence="7 8">
    <name type="scientific">Phialemonium atrogriseum</name>
    <dbReference type="NCBI Taxonomy" id="1093897"/>
    <lineage>
        <taxon>Eukaryota</taxon>
        <taxon>Fungi</taxon>
        <taxon>Dikarya</taxon>
        <taxon>Ascomycota</taxon>
        <taxon>Pezizomycotina</taxon>
        <taxon>Sordariomycetes</taxon>
        <taxon>Sordariomycetidae</taxon>
        <taxon>Cephalothecales</taxon>
        <taxon>Cephalothecaceae</taxon>
        <taxon>Phialemonium</taxon>
    </lineage>
</organism>
<dbReference type="InterPro" id="IPR002523">
    <property type="entry name" value="MgTranspt_CorA/ZnTranspt_ZntB"/>
</dbReference>
<dbReference type="Gene3D" id="1.20.58.340">
    <property type="entry name" value="Magnesium transport protein CorA, transmembrane region"/>
    <property type="match status" value="1"/>
</dbReference>
<feature type="transmembrane region" description="Helical" evidence="6">
    <location>
        <begin position="511"/>
        <end position="532"/>
    </location>
</feature>
<gene>
    <name evidence="7" type="ORF">QBC33DRAFT_496359</name>
</gene>
<reference evidence="7" key="1">
    <citation type="submission" date="2023-06" db="EMBL/GenBank/DDBJ databases">
        <title>Genome-scale phylogeny and comparative genomics of the fungal order Sordariales.</title>
        <authorList>
            <consortium name="Lawrence Berkeley National Laboratory"/>
            <person name="Hensen N."/>
            <person name="Bonometti L."/>
            <person name="Westerberg I."/>
            <person name="Brannstrom I.O."/>
            <person name="Guillou S."/>
            <person name="Cros-Aarteil S."/>
            <person name="Calhoun S."/>
            <person name="Haridas S."/>
            <person name="Kuo A."/>
            <person name="Mondo S."/>
            <person name="Pangilinan J."/>
            <person name="Riley R."/>
            <person name="Labutti K."/>
            <person name="Andreopoulos B."/>
            <person name="Lipzen A."/>
            <person name="Chen C."/>
            <person name="Yanf M."/>
            <person name="Daum C."/>
            <person name="Ng V."/>
            <person name="Clum A."/>
            <person name="Steindorff A."/>
            <person name="Ohm R."/>
            <person name="Martin F."/>
            <person name="Silar P."/>
            <person name="Natvig D."/>
            <person name="Lalanne C."/>
            <person name="Gautier V."/>
            <person name="Ament-Velasquez S.L."/>
            <person name="Kruys A."/>
            <person name="Hutchinson M.I."/>
            <person name="Powell A.J."/>
            <person name="Barry K."/>
            <person name="Miller A.N."/>
            <person name="Grigoriev I.V."/>
            <person name="Debuchy R."/>
            <person name="Gladieux P."/>
            <person name="Thoren M.H."/>
            <person name="Johannesson H."/>
        </authorList>
    </citation>
    <scope>NUCLEOTIDE SEQUENCE</scope>
    <source>
        <strain evidence="7">8032-3</strain>
    </source>
</reference>
<evidence type="ECO:0000256" key="2">
    <source>
        <dbReference type="ARBA" id="ARBA00022692"/>
    </source>
</evidence>
<evidence type="ECO:0000313" key="7">
    <source>
        <dbReference type="EMBL" id="KAK1765019.1"/>
    </source>
</evidence>
<dbReference type="RefSeq" id="XP_060281232.1">
    <property type="nucleotide sequence ID" value="XM_060425573.1"/>
</dbReference>
<dbReference type="GO" id="GO:0046873">
    <property type="term" value="F:metal ion transmembrane transporter activity"/>
    <property type="evidence" value="ECO:0007669"/>
    <property type="project" value="InterPro"/>
</dbReference>
<feature type="compositionally biased region" description="Pro residues" evidence="5">
    <location>
        <begin position="1"/>
        <end position="11"/>
    </location>
</feature>
<sequence length="586" mass="65164">MMMSLAPPPPSTKKAPSAKTSLKGGSSARRRKARVVKSLKPNEYATAVGGYADLPNGSGENYIQLRDFLKTEPNVIQFPPHSYQDDFVILYPLGPDENTAAPPASSTLSRQAPSDSEADHDSMDERRHEARRSIPFQDPHAFYRDSQNRNGPQSHIIFLRGYLSAAWIKNIGGGYFVDPEFFCRHLDFRPANDSSNNFSTPALPSTSWYLMELPVITIGMRSGPRGPLRTEKIEELRKQGAEALERHHGQIAELSSSRMTEGESMIRDFYVFDETHFAVEQRISVCMQPAESGDTFSLLVWLDSGADLPNDPPFPWSIQPPESHYFPTILHRHMIALKGHLISSEDADPSARSASHLPTDYGRSLHPAIMAGDAFYSLTEVISFAASSEMAFLNLLSAKLDRYTSLPAEQYFQSLPNLKYVKQILGRHARAVGQVLSSIRNAEHPRWPRDSSRRRAAETAARGLEQDFAHLAERVGELHGRAAEAVAVLMSSVSISESQKAIEQAERVGKLTLMAFVFVPLSFTTSLFGMNVVELAGGKLGLKWWFAVSAPVTAAAVALYFVNVETLVRRVWTMLKSWWSEIGKLD</sequence>
<evidence type="ECO:0000313" key="8">
    <source>
        <dbReference type="Proteomes" id="UP001244011"/>
    </source>
</evidence>
<feature type="region of interest" description="Disordered" evidence="5">
    <location>
        <begin position="1"/>
        <end position="36"/>
    </location>
</feature>
<dbReference type="GO" id="GO:0016020">
    <property type="term" value="C:membrane"/>
    <property type="evidence" value="ECO:0007669"/>
    <property type="project" value="UniProtKB-SubCell"/>
</dbReference>
<dbReference type="GeneID" id="85308760"/>
<keyword evidence="3 6" id="KW-1133">Transmembrane helix</keyword>
<name>A0AAJ0BXN5_9PEZI</name>
<feature type="compositionally biased region" description="Low complexity" evidence="5">
    <location>
        <begin position="12"/>
        <end position="23"/>
    </location>
</feature>
<feature type="region of interest" description="Disordered" evidence="5">
    <location>
        <begin position="99"/>
        <end position="148"/>
    </location>
</feature>
<dbReference type="Proteomes" id="UP001244011">
    <property type="component" value="Unassembled WGS sequence"/>
</dbReference>
<evidence type="ECO:0000256" key="4">
    <source>
        <dbReference type="ARBA" id="ARBA00023136"/>
    </source>
</evidence>
<evidence type="ECO:0000256" key="3">
    <source>
        <dbReference type="ARBA" id="ARBA00022989"/>
    </source>
</evidence>
<comment type="caution">
    <text evidence="7">The sequence shown here is derived from an EMBL/GenBank/DDBJ whole genome shotgun (WGS) entry which is preliminary data.</text>
</comment>
<comment type="subcellular location">
    <subcellularLocation>
        <location evidence="1">Membrane</location>
        <topology evidence="1">Multi-pass membrane protein</topology>
    </subcellularLocation>
</comment>
<feature type="compositionally biased region" description="Polar residues" evidence="5">
    <location>
        <begin position="104"/>
        <end position="114"/>
    </location>
</feature>
<dbReference type="AlphaFoldDB" id="A0AAJ0BXN5"/>
<accession>A0AAJ0BXN5</accession>
<proteinExistence type="predicted"/>
<keyword evidence="2 6" id="KW-0812">Transmembrane</keyword>
<keyword evidence="4 6" id="KW-0472">Membrane</keyword>
<keyword evidence="8" id="KW-1185">Reference proteome</keyword>
<evidence type="ECO:0000256" key="5">
    <source>
        <dbReference type="SAM" id="MobiDB-lite"/>
    </source>
</evidence>
<dbReference type="InterPro" id="IPR045863">
    <property type="entry name" value="CorA_TM1_TM2"/>
</dbReference>
<feature type="transmembrane region" description="Helical" evidence="6">
    <location>
        <begin position="544"/>
        <end position="562"/>
    </location>
</feature>
<feature type="compositionally biased region" description="Basic and acidic residues" evidence="5">
    <location>
        <begin position="117"/>
        <end position="132"/>
    </location>
</feature>
<protein>
    <submittedName>
        <fullName evidence="7">Uncharacterized protein</fullName>
    </submittedName>
</protein>
<evidence type="ECO:0000256" key="6">
    <source>
        <dbReference type="SAM" id="Phobius"/>
    </source>
</evidence>
<evidence type="ECO:0000256" key="1">
    <source>
        <dbReference type="ARBA" id="ARBA00004141"/>
    </source>
</evidence>